<organism evidence="1 2">
    <name type="scientific">Triticum urartu</name>
    <name type="common">Red wild einkorn</name>
    <name type="synonym">Crithodium urartu</name>
    <dbReference type="NCBI Taxonomy" id="4572"/>
    <lineage>
        <taxon>Eukaryota</taxon>
        <taxon>Viridiplantae</taxon>
        <taxon>Streptophyta</taxon>
        <taxon>Embryophyta</taxon>
        <taxon>Tracheophyta</taxon>
        <taxon>Spermatophyta</taxon>
        <taxon>Magnoliopsida</taxon>
        <taxon>Liliopsida</taxon>
        <taxon>Poales</taxon>
        <taxon>Poaceae</taxon>
        <taxon>BOP clade</taxon>
        <taxon>Pooideae</taxon>
        <taxon>Triticodae</taxon>
        <taxon>Triticeae</taxon>
        <taxon>Triticinae</taxon>
        <taxon>Triticum</taxon>
    </lineage>
</organism>
<reference evidence="1" key="3">
    <citation type="submission" date="2022-06" db="UniProtKB">
        <authorList>
            <consortium name="EnsemblPlants"/>
        </authorList>
    </citation>
    <scope>IDENTIFICATION</scope>
</reference>
<reference evidence="1" key="2">
    <citation type="submission" date="2018-03" db="EMBL/GenBank/DDBJ databases">
        <title>The Triticum urartu genome reveals the dynamic nature of wheat genome evolution.</title>
        <authorList>
            <person name="Ling H."/>
            <person name="Ma B."/>
            <person name="Shi X."/>
            <person name="Liu H."/>
            <person name="Dong L."/>
            <person name="Sun H."/>
            <person name="Cao Y."/>
            <person name="Gao Q."/>
            <person name="Zheng S."/>
            <person name="Li Y."/>
            <person name="Yu Y."/>
            <person name="Du H."/>
            <person name="Qi M."/>
            <person name="Li Y."/>
            <person name="Yu H."/>
            <person name="Cui Y."/>
            <person name="Wang N."/>
            <person name="Chen C."/>
            <person name="Wu H."/>
            <person name="Zhao Y."/>
            <person name="Zhang J."/>
            <person name="Li Y."/>
            <person name="Zhou W."/>
            <person name="Zhang B."/>
            <person name="Hu W."/>
            <person name="Eijk M."/>
            <person name="Tang J."/>
            <person name="Witsenboer H."/>
            <person name="Zhao S."/>
            <person name="Li Z."/>
            <person name="Zhang A."/>
            <person name="Wang D."/>
            <person name="Liang C."/>
        </authorList>
    </citation>
    <scope>NUCLEOTIDE SEQUENCE [LARGE SCALE GENOMIC DNA]</scope>
    <source>
        <strain evidence="1">cv. G1812</strain>
    </source>
</reference>
<dbReference type="AlphaFoldDB" id="A0A8R7TKE4"/>
<evidence type="ECO:0000313" key="2">
    <source>
        <dbReference type="Proteomes" id="UP000015106"/>
    </source>
</evidence>
<accession>A0A8R7TKE4</accession>
<reference evidence="2" key="1">
    <citation type="journal article" date="2013" name="Nature">
        <title>Draft genome of the wheat A-genome progenitor Triticum urartu.</title>
        <authorList>
            <person name="Ling H.Q."/>
            <person name="Zhao S."/>
            <person name="Liu D."/>
            <person name="Wang J."/>
            <person name="Sun H."/>
            <person name="Zhang C."/>
            <person name="Fan H."/>
            <person name="Li D."/>
            <person name="Dong L."/>
            <person name="Tao Y."/>
            <person name="Gao C."/>
            <person name="Wu H."/>
            <person name="Li Y."/>
            <person name="Cui Y."/>
            <person name="Guo X."/>
            <person name="Zheng S."/>
            <person name="Wang B."/>
            <person name="Yu K."/>
            <person name="Liang Q."/>
            <person name="Yang W."/>
            <person name="Lou X."/>
            <person name="Chen J."/>
            <person name="Feng M."/>
            <person name="Jian J."/>
            <person name="Zhang X."/>
            <person name="Luo G."/>
            <person name="Jiang Y."/>
            <person name="Liu J."/>
            <person name="Wang Z."/>
            <person name="Sha Y."/>
            <person name="Zhang B."/>
            <person name="Wu H."/>
            <person name="Tang D."/>
            <person name="Shen Q."/>
            <person name="Xue P."/>
            <person name="Zou S."/>
            <person name="Wang X."/>
            <person name="Liu X."/>
            <person name="Wang F."/>
            <person name="Yang Y."/>
            <person name="An X."/>
            <person name="Dong Z."/>
            <person name="Zhang K."/>
            <person name="Zhang X."/>
            <person name="Luo M.C."/>
            <person name="Dvorak J."/>
            <person name="Tong Y."/>
            <person name="Wang J."/>
            <person name="Yang H."/>
            <person name="Li Z."/>
            <person name="Wang D."/>
            <person name="Zhang A."/>
            <person name="Wang J."/>
        </authorList>
    </citation>
    <scope>NUCLEOTIDE SEQUENCE</scope>
    <source>
        <strain evidence="2">cv. G1812</strain>
    </source>
</reference>
<protein>
    <submittedName>
        <fullName evidence="1">Uncharacterized protein</fullName>
    </submittedName>
</protein>
<dbReference type="Gramene" id="TuG1812G0200003970.01.T01">
    <property type="protein sequence ID" value="TuG1812G0200003970.01.T01"/>
    <property type="gene ID" value="TuG1812G0200003970.01"/>
</dbReference>
<dbReference type="Proteomes" id="UP000015106">
    <property type="component" value="Chromosome 2"/>
</dbReference>
<dbReference type="EnsemblPlants" id="TuG1812G0200003970.01.T01">
    <property type="protein sequence ID" value="TuG1812G0200003970.01.T01"/>
    <property type="gene ID" value="TuG1812G0200003970.01"/>
</dbReference>
<sequence length="216" mass="22985">EELGHLRRGSAPLWCRRLVVVEQVDVGEPLQLLEPERRRRTLLVAGLVVGELQEVLDGPAGRRQERRGRHLLRCGGDRCRPGDGGGRRRLGLGGRRVGVGVGAVDGAEADADAGGDVALVVGGERALDVDGVVAVTAEERPVVHAEDEGRLVLAHVAAREAGGGLERQALVLAGQLVGGVDLHVAARAQRRLVRAAHHRRRRALARVALDPHAFTS</sequence>
<name>A0A8R7TKE4_TRIUA</name>
<keyword evidence="2" id="KW-1185">Reference proteome</keyword>
<proteinExistence type="predicted"/>
<evidence type="ECO:0000313" key="1">
    <source>
        <dbReference type="EnsemblPlants" id="TuG1812G0200003970.01.T01"/>
    </source>
</evidence>